<feature type="transmembrane region" description="Helical" evidence="7">
    <location>
        <begin position="239"/>
        <end position="255"/>
    </location>
</feature>
<dbReference type="PANTHER" id="PTHR10464">
    <property type="entry name" value="UREA TRANSPORTER"/>
    <property type="match status" value="1"/>
</dbReference>
<evidence type="ECO:0000313" key="8">
    <source>
        <dbReference type="EMBL" id="QDO84340.1"/>
    </source>
</evidence>
<feature type="transmembrane region" description="Helical" evidence="7">
    <location>
        <begin position="29"/>
        <end position="54"/>
    </location>
</feature>
<proteinExistence type="inferred from homology"/>
<dbReference type="PIRSF" id="PIRSF016502">
    <property type="entry name" value="Urea_transporter"/>
    <property type="match status" value="1"/>
</dbReference>
<dbReference type="InterPro" id="IPR029020">
    <property type="entry name" value="Ammonium/urea_transptr"/>
</dbReference>
<keyword evidence="3" id="KW-1003">Cell membrane</keyword>
<evidence type="ECO:0000256" key="1">
    <source>
        <dbReference type="ARBA" id="ARBA00004651"/>
    </source>
</evidence>
<evidence type="ECO:0000256" key="4">
    <source>
        <dbReference type="ARBA" id="ARBA00022692"/>
    </source>
</evidence>
<keyword evidence="5 7" id="KW-1133">Transmembrane helix</keyword>
<feature type="transmembrane region" description="Helical" evidence="7">
    <location>
        <begin position="261"/>
        <end position="280"/>
    </location>
</feature>
<dbReference type="EMBL" id="CP041614">
    <property type="protein sequence ID" value="QDO84340.1"/>
    <property type="molecule type" value="Genomic_DNA"/>
</dbReference>
<keyword evidence="6 7" id="KW-0472">Membrane</keyword>
<evidence type="ECO:0000313" key="9">
    <source>
        <dbReference type="Proteomes" id="UP000315947"/>
    </source>
</evidence>
<keyword evidence="9" id="KW-1185">Reference proteome</keyword>
<accession>A0ABX5WZ02</accession>
<feature type="transmembrane region" description="Helical" evidence="7">
    <location>
        <begin position="92"/>
        <end position="112"/>
    </location>
</feature>
<protein>
    <submittedName>
        <fullName evidence="8">Urea transporter</fullName>
    </submittedName>
</protein>
<evidence type="ECO:0000256" key="6">
    <source>
        <dbReference type="ARBA" id="ARBA00023136"/>
    </source>
</evidence>
<feature type="transmembrane region" description="Helical" evidence="7">
    <location>
        <begin position="166"/>
        <end position="184"/>
    </location>
</feature>
<gene>
    <name evidence="8" type="ORF">FM037_15305</name>
</gene>
<sequence length="290" mass="31296">MTSPIFNLIPRLLHGFSQIMLQKSAVTGLFFVIGIGINSLTMMLGGIIATLSGLIIAKLCRYDSELIGNGIYGYNAALVGIALFYFLPLSQLSLVLLVFASALSTIIMHYLLRLIPVNSVFTTPFIISTWLVLLLIDMAGINTSVAPFSTQASSDFYSLTRGLGQVMFQGYWLSGVIFIIGLLFHSYQAAIWAVIGSGLGMLTARVGSFSESNVLMGAYGFNASLVALALTARYPNTPIPAVLGVMLSVLLTRAFEVVSLPALTAPFVLTTWLIIGMMGIKNRLSEYRSL</sequence>
<name>A0ABX5WZ02_9GAMM</name>
<comment type="subcellular location">
    <subcellularLocation>
        <location evidence="1">Cell membrane</location>
        <topology evidence="1">Multi-pass membrane protein</topology>
    </subcellularLocation>
</comment>
<comment type="similarity">
    <text evidence="2">Belongs to the urea transporter family.</text>
</comment>
<dbReference type="RefSeq" id="WP_144046700.1">
    <property type="nucleotide sequence ID" value="NZ_CP041614.1"/>
</dbReference>
<dbReference type="PANTHER" id="PTHR10464:SF4">
    <property type="entry name" value="UREA TRANSPORTER"/>
    <property type="match status" value="1"/>
</dbReference>
<feature type="transmembrane region" description="Helical" evidence="7">
    <location>
        <begin position="66"/>
        <end position="86"/>
    </location>
</feature>
<reference evidence="8 9" key="1">
    <citation type="submission" date="2019-07" db="EMBL/GenBank/DDBJ databases">
        <title>Shewanella sp. YLB-06 whole genomic sequence.</title>
        <authorList>
            <person name="Yu L."/>
        </authorList>
    </citation>
    <scope>NUCLEOTIDE SEQUENCE [LARGE SCALE GENOMIC DNA]</scope>
    <source>
        <strain evidence="8 9">YLB-06</strain>
    </source>
</reference>
<keyword evidence="4 7" id="KW-0812">Transmembrane</keyword>
<evidence type="ECO:0000256" key="2">
    <source>
        <dbReference type="ARBA" id="ARBA00005914"/>
    </source>
</evidence>
<evidence type="ECO:0000256" key="5">
    <source>
        <dbReference type="ARBA" id="ARBA00022989"/>
    </source>
</evidence>
<organism evidence="8 9">
    <name type="scientific">Shewanella psychropiezotolerans</name>
    <dbReference type="NCBI Taxonomy" id="2593655"/>
    <lineage>
        <taxon>Bacteria</taxon>
        <taxon>Pseudomonadati</taxon>
        <taxon>Pseudomonadota</taxon>
        <taxon>Gammaproteobacteria</taxon>
        <taxon>Alteromonadales</taxon>
        <taxon>Shewanellaceae</taxon>
        <taxon>Shewanella</taxon>
    </lineage>
</organism>
<dbReference type="Gene3D" id="1.10.3430.10">
    <property type="entry name" value="Ammonium transporter AmtB like domains"/>
    <property type="match status" value="1"/>
</dbReference>
<evidence type="ECO:0000256" key="7">
    <source>
        <dbReference type="SAM" id="Phobius"/>
    </source>
</evidence>
<dbReference type="Proteomes" id="UP000315947">
    <property type="component" value="Chromosome"/>
</dbReference>
<dbReference type="InterPro" id="IPR004937">
    <property type="entry name" value="Urea_transporter"/>
</dbReference>
<evidence type="ECO:0000256" key="3">
    <source>
        <dbReference type="ARBA" id="ARBA00022475"/>
    </source>
</evidence>
<dbReference type="Pfam" id="PF03253">
    <property type="entry name" value="UT"/>
    <property type="match status" value="1"/>
</dbReference>
<feature type="transmembrane region" description="Helical" evidence="7">
    <location>
        <begin position="124"/>
        <end position="146"/>
    </location>
</feature>